<dbReference type="Pfam" id="PF01048">
    <property type="entry name" value="PNP_UDP_1"/>
    <property type="match status" value="1"/>
</dbReference>
<evidence type="ECO:0000313" key="8">
    <source>
        <dbReference type="Proteomes" id="UP000824087"/>
    </source>
</evidence>
<reference evidence="7" key="1">
    <citation type="submission" date="2020-10" db="EMBL/GenBank/DDBJ databases">
        <authorList>
            <person name="Gilroy R."/>
        </authorList>
    </citation>
    <scope>NUCLEOTIDE SEQUENCE</scope>
    <source>
        <strain evidence="7">CHK197-8231</strain>
    </source>
</reference>
<comment type="caution">
    <text evidence="7">The sequence shown here is derived from an EMBL/GenBank/DDBJ whole genome shotgun (WGS) entry which is preliminary data.</text>
</comment>
<organism evidence="7 8">
    <name type="scientific">Candidatus Fimihabitans intestinipullorum</name>
    <dbReference type="NCBI Taxonomy" id="2840820"/>
    <lineage>
        <taxon>Bacteria</taxon>
        <taxon>Bacillati</taxon>
        <taxon>Mycoplasmatota</taxon>
        <taxon>Mycoplasmatota incertae sedis</taxon>
        <taxon>Candidatus Fimihabitans</taxon>
    </lineage>
</organism>
<dbReference type="Proteomes" id="UP000824087">
    <property type="component" value="Unassembled WGS sequence"/>
</dbReference>
<accession>A0A9D1HWT8</accession>
<dbReference type="GO" id="GO:0008930">
    <property type="term" value="F:methylthioadenosine nucleosidase activity"/>
    <property type="evidence" value="ECO:0007669"/>
    <property type="project" value="InterPro"/>
</dbReference>
<dbReference type="SUPFAM" id="SSF53167">
    <property type="entry name" value="Purine and uridine phosphorylases"/>
    <property type="match status" value="1"/>
</dbReference>
<dbReference type="InterPro" id="IPR035994">
    <property type="entry name" value="Nucleoside_phosphorylase_sf"/>
</dbReference>
<gene>
    <name evidence="7" type="primary">mtnN</name>
    <name evidence="7" type="ORF">IAD49_05845</name>
</gene>
<dbReference type="CDD" id="cd09008">
    <property type="entry name" value="MTAN"/>
    <property type="match status" value="1"/>
</dbReference>
<keyword evidence="7" id="KW-0326">Glycosidase</keyword>
<evidence type="ECO:0000256" key="2">
    <source>
        <dbReference type="ARBA" id="ARBA00011974"/>
    </source>
</evidence>
<evidence type="ECO:0000256" key="4">
    <source>
        <dbReference type="ARBA" id="ARBA00022801"/>
    </source>
</evidence>
<evidence type="ECO:0000313" key="7">
    <source>
        <dbReference type="EMBL" id="HIU23088.1"/>
    </source>
</evidence>
<dbReference type="EMBL" id="DVML01000034">
    <property type="protein sequence ID" value="HIU23088.1"/>
    <property type="molecule type" value="Genomic_DNA"/>
</dbReference>
<evidence type="ECO:0000256" key="1">
    <source>
        <dbReference type="ARBA" id="ARBA00004945"/>
    </source>
</evidence>
<dbReference type="PANTHER" id="PTHR46832">
    <property type="entry name" value="5'-METHYLTHIOADENOSINE/S-ADENOSYLHOMOCYSTEINE NUCLEOSIDASE"/>
    <property type="match status" value="1"/>
</dbReference>
<dbReference type="GO" id="GO:0019509">
    <property type="term" value="P:L-methionine salvage from methylthioadenosine"/>
    <property type="evidence" value="ECO:0007669"/>
    <property type="project" value="InterPro"/>
</dbReference>
<dbReference type="InterPro" id="IPR000845">
    <property type="entry name" value="Nucleoside_phosphorylase_d"/>
</dbReference>
<keyword evidence="5" id="KW-0486">Methionine biosynthesis</keyword>
<proteinExistence type="predicted"/>
<dbReference type="InterPro" id="IPR010049">
    <property type="entry name" value="MTA_SAH_Nsdase"/>
</dbReference>
<dbReference type="AlphaFoldDB" id="A0A9D1HWT8"/>
<dbReference type="GO" id="GO:0005829">
    <property type="term" value="C:cytosol"/>
    <property type="evidence" value="ECO:0007669"/>
    <property type="project" value="TreeGrafter"/>
</dbReference>
<dbReference type="GO" id="GO:0009164">
    <property type="term" value="P:nucleoside catabolic process"/>
    <property type="evidence" value="ECO:0007669"/>
    <property type="project" value="InterPro"/>
</dbReference>
<reference evidence="7" key="2">
    <citation type="journal article" date="2021" name="PeerJ">
        <title>Extensive microbial diversity within the chicken gut microbiome revealed by metagenomics and culture.</title>
        <authorList>
            <person name="Gilroy R."/>
            <person name="Ravi A."/>
            <person name="Getino M."/>
            <person name="Pursley I."/>
            <person name="Horton D.L."/>
            <person name="Alikhan N.F."/>
            <person name="Baker D."/>
            <person name="Gharbi K."/>
            <person name="Hall N."/>
            <person name="Watson M."/>
            <person name="Adriaenssens E.M."/>
            <person name="Foster-Nyarko E."/>
            <person name="Jarju S."/>
            <person name="Secka A."/>
            <person name="Antonio M."/>
            <person name="Oren A."/>
            <person name="Chaudhuri R.R."/>
            <person name="La Ragione R."/>
            <person name="Hildebrand F."/>
            <person name="Pallen M.J."/>
        </authorList>
    </citation>
    <scope>NUCLEOTIDE SEQUENCE</scope>
    <source>
        <strain evidence="7">CHK197-8231</strain>
    </source>
</reference>
<name>A0A9D1HWT8_9BACT</name>
<dbReference type="GO" id="GO:0008782">
    <property type="term" value="F:adenosylhomocysteine nucleosidase activity"/>
    <property type="evidence" value="ECO:0007669"/>
    <property type="project" value="UniProtKB-EC"/>
</dbReference>
<sequence>MKLAIIVAMEKEIELLIKYYEAKEISSTHHIYQSQKYPNIYISRSGIGKVNAAMNTQYLIDTYEPNYIINTGCAGSLVDSVHIMDTVVAKFSTYHDFLPLRIMKQNTPDEGQIESNTDMLNQAEQVLRERKEPYHIGTICSGDCFVTNELQRDQIYEQTEALCVDMESASIAHVSKKNNIPFISIRTMSDFSDGAEEKEQEAANVASQIVIEIVKNYEKTI</sequence>
<protein>
    <recommendedName>
        <fullName evidence="2">adenosylhomocysteine nucleosidase</fullName>
        <ecNumber evidence="2">3.2.2.9</ecNumber>
    </recommendedName>
</protein>
<keyword evidence="4 7" id="KW-0378">Hydrolase</keyword>
<comment type="pathway">
    <text evidence="1">Amino-acid biosynthesis; L-methionine biosynthesis via salvage pathway; S-methyl-5-thio-alpha-D-ribose 1-phosphate from S-methyl-5'-thioadenosine (hydrolase route): step 1/2.</text>
</comment>
<feature type="domain" description="Nucleoside phosphorylase" evidence="6">
    <location>
        <begin position="2"/>
        <end position="213"/>
    </location>
</feature>
<dbReference type="EC" id="3.2.2.9" evidence="2"/>
<evidence type="ECO:0000256" key="3">
    <source>
        <dbReference type="ARBA" id="ARBA00022605"/>
    </source>
</evidence>
<dbReference type="NCBIfam" id="TIGR01704">
    <property type="entry name" value="MTA_SAH-Nsdase"/>
    <property type="match status" value="1"/>
</dbReference>
<evidence type="ECO:0000259" key="6">
    <source>
        <dbReference type="Pfam" id="PF01048"/>
    </source>
</evidence>
<dbReference type="Gene3D" id="3.40.50.1580">
    <property type="entry name" value="Nucleoside phosphorylase domain"/>
    <property type="match status" value="1"/>
</dbReference>
<dbReference type="GO" id="GO:0019284">
    <property type="term" value="P:L-methionine salvage from S-adenosylmethionine"/>
    <property type="evidence" value="ECO:0007669"/>
    <property type="project" value="TreeGrafter"/>
</dbReference>
<dbReference type="PANTHER" id="PTHR46832:SF1">
    <property type="entry name" value="5'-METHYLTHIOADENOSINE_S-ADENOSYLHOMOCYSTEINE NUCLEOSIDASE"/>
    <property type="match status" value="1"/>
</dbReference>
<keyword evidence="3" id="KW-0028">Amino-acid biosynthesis</keyword>
<evidence type="ECO:0000256" key="5">
    <source>
        <dbReference type="ARBA" id="ARBA00023167"/>
    </source>
</evidence>